<dbReference type="InterPro" id="IPR037171">
    <property type="entry name" value="NagB/RpiA_transferase-like"/>
</dbReference>
<feature type="domain" description="Glucosamine/galactosamine-6-phosphate isomerase" evidence="1">
    <location>
        <begin position="155"/>
        <end position="297"/>
    </location>
</feature>
<gene>
    <name evidence="2" type="ORF">F0M18_07065</name>
</gene>
<dbReference type="EMBL" id="VTUX01000003">
    <property type="protein sequence ID" value="KAA1192425.1"/>
    <property type="molecule type" value="Genomic_DNA"/>
</dbReference>
<accession>A0A5B0X193</accession>
<dbReference type="InterPro" id="IPR006148">
    <property type="entry name" value="Glc/Gal-6P_isomerase"/>
</dbReference>
<dbReference type="InterPro" id="IPR029058">
    <property type="entry name" value="AB_hydrolase_fold"/>
</dbReference>
<keyword evidence="3" id="KW-1185">Reference proteome</keyword>
<dbReference type="SUPFAM" id="SSF53474">
    <property type="entry name" value="alpha/beta-Hydrolases"/>
    <property type="match status" value="1"/>
</dbReference>
<dbReference type="GO" id="GO:0005975">
    <property type="term" value="P:carbohydrate metabolic process"/>
    <property type="evidence" value="ECO:0007669"/>
    <property type="project" value="InterPro"/>
</dbReference>
<dbReference type="SUPFAM" id="SSF100950">
    <property type="entry name" value="NagB/RpiA/CoA transferase-like"/>
    <property type="match status" value="1"/>
</dbReference>
<name>A0A5B0X193_9GAMM</name>
<dbReference type="Proteomes" id="UP000323708">
    <property type="component" value="Unassembled WGS sequence"/>
</dbReference>
<evidence type="ECO:0000313" key="3">
    <source>
        <dbReference type="Proteomes" id="UP000323708"/>
    </source>
</evidence>
<dbReference type="RefSeq" id="WP_149610717.1">
    <property type="nucleotide sequence ID" value="NZ_VTUX01000003.1"/>
</dbReference>
<protein>
    <recommendedName>
        <fullName evidence="1">Glucosamine/galactosamine-6-phosphate isomerase domain-containing protein</fullName>
    </recommendedName>
</protein>
<organism evidence="2 3">
    <name type="scientific">Pseudohalioglobus sediminis</name>
    <dbReference type="NCBI Taxonomy" id="2606449"/>
    <lineage>
        <taxon>Bacteria</taxon>
        <taxon>Pseudomonadati</taxon>
        <taxon>Pseudomonadota</taxon>
        <taxon>Gammaproteobacteria</taxon>
        <taxon>Cellvibrionales</taxon>
        <taxon>Halieaceae</taxon>
        <taxon>Pseudohalioglobus</taxon>
    </lineage>
</organism>
<comment type="caution">
    <text evidence="2">The sequence shown here is derived from an EMBL/GenBank/DDBJ whole genome shotgun (WGS) entry which is preliminary data.</text>
</comment>
<reference evidence="2 3" key="1">
    <citation type="submission" date="2019-09" db="EMBL/GenBank/DDBJ databases">
        <authorList>
            <person name="Chen X.-Y."/>
        </authorList>
    </citation>
    <scope>NUCLEOTIDE SEQUENCE [LARGE SCALE GENOMIC DNA]</scope>
    <source>
        <strain evidence="2 3">NY5</strain>
    </source>
</reference>
<sequence>MKVGKPKRQRFALIQEEAGISMGISANLALAGQHAAITLHEQYQRWLKRDRFHAWGHYKREYFTVAVGGGNTVKAQYRAWLDGFSGSIDWLAHVRFFFLEETAGESGWESAEHALIMHFIVPLTRKLSKQKGRRSLARTLGLDSGADEDDIIDAAVARLIHPINIAPVTQALETKDRRKALRLARIEAQRYADSIRNKLGASMAFHCICSGVGKDGTLGAFSPYTPELAERQADAVLLKKDSGSLRIALSRGVLVNAEQIYLIVSGMHKLKALGRFEMEEATDFEQTVMETPLRMLRENREIAEKVYIFADEQALHFSETQFQFSERGQAVTIKAETRPGEEENGVHILLLHGFMGLFSFANLLIRLPSAWEVSALHRGSRAKFMDNKDIFPHYARALRKAILSNWRNKRPVPIAGHSIAGVISDHLLLSILGDYEAEIPRYEDLNKENRALVDALRASGIIHLATWSPTDGPNTGANIGSLVSHLRNATDLDYSGLERTYTVGEDGRLQPAHGDKLASSADNLSGLDNFLKRRISRPLINGMTVGLRSLLNNQTVQQRMLNSDMPYVMRLVGGRLLKTASLYGLAKEVNAALHDPVTYQARHLKALDILLAYDIPFLSIIHQDDFLVSARRHREEHRYLLNARLRKEGVSRESDLRVPARLVILPREHEQLSVDPLNPHLLVMSTSPEGNSMARQITAAMTRFVNENVARAVRNKVLPPLASVSSWQRKQKKPRRSRVA</sequence>
<dbReference type="Gene3D" id="3.40.50.1360">
    <property type="match status" value="1"/>
</dbReference>
<evidence type="ECO:0000313" key="2">
    <source>
        <dbReference type="EMBL" id="KAA1192425.1"/>
    </source>
</evidence>
<dbReference type="Pfam" id="PF01182">
    <property type="entry name" value="Glucosamine_iso"/>
    <property type="match status" value="1"/>
</dbReference>
<evidence type="ECO:0000259" key="1">
    <source>
        <dbReference type="Pfam" id="PF01182"/>
    </source>
</evidence>
<proteinExistence type="predicted"/>
<dbReference type="AlphaFoldDB" id="A0A5B0X193"/>